<dbReference type="InterPro" id="IPR000045">
    <property type="entry name" value="Prepilin_IV_endopep_pep"/>
</dbReference>
<dbReference type="Proteomes" id="UP000295710">
    <property type="component" value="Unassembled WGS sequence"/>
</dbReference>
<feature type="transmembrane region" description="Helical" evidence="2">
    <location>
        <begin position="145"/>
        <end position="168"/>
    </location>
</feature>
<comment type="caution">
    <text evidence="4">The sequence shown here is derived from an EMBL/GenBank/DDBJ whole genome shotgun (WGS) entry which is preliminary data.</text>
</comment>
<evidence type="ECO:0000256" key="2">
    <source>
        <dbReference type="SAM" id="Phobius"/>
    </source>
</evidence>
<dbReference type="GO" id="GO:0004190">
    <property type="term" value="F:aspartic-type endopeptidase activity"/>
    <property type="evidence" value="ECO:0007669"/>
    <property type="project" value="InterPro"/>
</dbReference>
<dbReference type="AlphaFoldDB" id="A0A4R4FJ81"/>
<dbReference type="RefSeq" id="WP_132274618.1">
    <property type="nucleotide sequence ID" value="NZ_JAOBST010000006.1"/>
</dbReference>
<proteinExistence type="inferred from homology"/>
<dbReference type="PANTHER" id="PTHR30487:SF0">
    <property type="entry name" value="PREPILIN LEADER PEPTIDASE_N-METHYLTRANSFERASE-RELATED"/>
    <property type="match status" value="1"/>
</dbReference>
<feature type="transmembrane region" description="Helical" evidence="2">
    <location>
        <begin position="87"/>
        <end position="107"/>
    </location>
</feature>
<feature type="domain" description="Prepilin type IV endopeptidase peptidase" evidence="3">
    <location>
        <begin position="65"/>
        <end position="163"/>
    </location>
</feature>
<keyword evidence="5" id="KW-1185">Reference proteome</keyword>
<keyword evidence="2" id="KW-0472">Membrane</keyword>
<dbReference type="InterPro" id="IPR050882">
    <property type="entry name" value="Prepilin_peptidase/N-MTase"/>
</dbReference>
<evidence type="ECO:0000313" key="5">
    <source>
        <dbReference type="Proteomes" id="UP000295710"/>
    </source>
</evidence>
<evidence type="ECO:0000256" key="1">
    <source>
        <dbReference type="ARBA" id="ARBA00005801"/>
    </source>
</evidence>
<name>A0A4R4FJ81_9FIRM</name>
<dbReference type="GO" id="GO:0006465">
    <property type="term" value="P:signal peptide processing"/>
    <property type="evidence" value="ECO:0007669"/>
    <property type="project" value="TreeGrafter"/>
</dbReference>
<gene>
    <name evidence="4" type="ORF">E1963_01980</name>
</gene>
<organism evidence="4 5">
    <name type="scientific">Extibacter muris</name>
    <dbReference type="NCBI Taxonomy" id="1796622"/>
    <lineage>
        <taxon>Bacteria</taxon>
        <taxon>Bacillati</taxon>
        <taxon>Bacillota</taxon>
        <taxon>Clostridia</taxon>
        <taxon>Lachnospirales</taxon>
        <taxon>Lachnospiraceae</taxon>
        <taxon>Extibacter</taxon>
    </lineage>
</organism>
<accession>A0A4R4FJ81</accession>
<dbReference type="Gene3D" id="1.20.120.1220">
    <property type="match status" value="1"/>
</dbReference>
<keyword evidence="2" id="KW-1133">Transmembrane helix</keyword>
<feature type="transmembrane region" description="Helical" evidence="2">
    <location>
        <begin position="180"/>
        <end position="198"/>
    </location>
</feature>
<dbReference type="Pfam" id="PF01478">
    <property type="entry name" value="Peptidase_A24"/>
    <property type="match status" value="1"/>
</dbReference>
<evidence type="ECO:0000259" key="3">
    <source>
        <dbReference type="Pfam" id="PF01478"/>
    </source>
</evidence>
<feature type="transmembrane region" description="Helical" evidence="2">
    <location>
        <begin position="114"/>
        <end position="133"/>
    </location>
</feature>
<dbReference type="GO" id="GO:0005886">
    <property type="term" value="C:plasma membrane"/>
    <property type="evidence" value="ECO:0007669"/>
    <property type="project" value="TreeGrafter"/>
</dbReference>
<evidence type="ECO:0000313" key="4">
    <source>
        <dbReference type="EMBL" id="TDA22883.1"/>
    </source>
</evidence>
<keyword evidence="2" id="KW-0812">Transmembrane</keyword>
<feature type="transmembrane region" description="Helical" evidence="2">
    <location>
        <begin position="57"/>
        <end position="75"/>
    </location>
</feature>
<dbReference type="EMBL" id="SMMX01000002">
    <property type="protein sequence ID" value="TDA22883.1"/>
    <property type="molecule type" value="Genomic_DNA"/>
</dbReference>
<sequence length="207" mass="21724">MICTVTAAAAGAAVFRIIERCCTRGGRALNGSLHAWLCRASGAAAILYCLHRYEGTGACLTMFGFLCILAAVTLTDLYHREIPDICWAAAMILAFLSVWTLPGLSVWERAAGSLCVSVPFLVIALIVPGSFGGGDIKLMAACGLFLGWKVTAVSAAAAVLTAGGSIVYGMVAGRRKIGDVIAFGPFLCIGMLVGIIWGNRVIEWYVS</sequence>
<protein>
    <submittedName>
        <fullName evidence="4">Prepilin peptidase</fullName>
    </submittedName>
</protein>
<comment type="similarity">
    <text evidence="1">Belongs to the peptidase A24 family.</text>
</comment>
<dbReference type="PANTHER" id="PTHR30487">
    <property type="entry name" value="TYPE 4 PREPILIN-LIKE PROTEINS LEADER PEPTIDE-PROCESSING ENZYME"/>
    <property type="match status" value="1"/>
</dbReference>
<reference evidence="4 5" key="1">
    <citation type="journal article" date="2016" name="Nat. Microbiol.">
        <title>The Mouse Intestinal Bacterial Collection (miBC) provides host-specific insight into cultured diversity and functional potential of the gut microbiota.</title>
        <authorList>
            <person name="Lagkouvardos I."/>
            <person name="Pukall R."/>
            <person name="Abt B."/>
            <person name="Foesel B.U."/>
            <person name="Meier-Kolthoff J.P."/>
            <person name="Kumar N."/>
            <person name="Bresciani A."/>
            <person name="Martinez I."/>
            <person name="Just S."/>
            <person name="Ziegler C."/>
            <person name="Brugiroux S."/>
            <person name="Garzetti D."/>
            <person name="Wenning M."/>
            <person name="Bui T.P."/>
            <person name="Wang J."/>
            <person name="Hugenholtz F."/>
            <person name="Plugge C.M."/>
            <person name="Peterson D.A."/>
            <person name="Hornef M.W."/>
            <person name="Baines J.F."/>
            <person name="Smidt H."/>
            <person name="Walter J."/>
            <person name="Kristiansen K."/>
            <person name="Nielsen H.B."/>
            <person name="Haller D."/>
            <person name="Overmann J."/>
            <person name="Stecher B."/>
            <person name="Clavel T."/>
        </authorList>
    </citation>
    <scope>NUCLEOTIDE SEQUENCE [LARGE SCALE GENOMIC DNA]</scope>
    <source>
        <strain evidence="4 5">DSM 28560</strain>
    </source>
</reference>